<organism evidence="1 2">
    <name type="scientific">Racocetra persica</name>
    <dbReference type="NCBI Taxonomy" id="160502"/>
    <lineage>
        <taxon>Eukaryota</taxon>
        <taxon>Fungi</taxon>
        <taxon>Fungi incertae sedis</taxon>
        <taxon>Mucoromycota</taxon>
        <taxon>Glomeromycotina</taxon>
        <taxon>Glomeromycetes</taxon>
        <taxon>Diversisporales</taxon>
        <taxon>Gigasporaceae</taxon>
        <taxon>Racocetra</taxon>
    </lineage>
</organism>
<feature type="non-terminal residue" evidence="1">
    <location>
        <position position="1"/>
    </location>
</feature>
<proteinExistence type="predicted"/>
<name>A0ACA9QBI1_9GLOM</name>
<feature type="non-terminal residue" evidence="1">
    <location>
        <position position="44"/>
    </location>
</feature>
<comment type="caution">
    <text evidence="1">The sequence shown here is derived from an EMBL/GenBank/DDBJ whole genome shotgun (WGS) entry which is preliminary data.</text>
</comment>
<reference evidence="1" key="1">
    <citation type="submission" date="2021-06" db="EMBL/GenBank/DDBJ databases">
        <authorList>
            <person name="Kallberg Y."/>
            <person name="Tangrot J."/>
            <person name="Rosling A."/>
        </authorList>
    </citation>
    <scope>NUCLEOTIDE SEQUENCE</scope>
    <source>
        <strain evidence="1">MA461A</strain>
    </source>
</reference>
<protein>
    <submittedName>
        <fullName evidence="1">34686_t:CDS:1</fullName>
    </submittedName>
</protein>
<dbReference type="EMBL" id="CAJVQC010029176">
    <property type="protein sequence ID" value="CAG8741935.1"/>
    <property type="molecule type" value="Genomic_DNA"/>
</dbReference>
<dbReference type="Proteomes" id="UP000789920">
    <property type="component" value="Unassembled WGS sequence"/>
</dbReference>
<evidence type="ECO:0000313" key="1">
    <source>
        <dbReference type="EMBL" id="CAG8741935.1"/>
    </source>
</evidence>
<evidence type="ECO:0000313" key="2">
    <source>
        <dbReference type="Proteomes" id="UP000789920"/>
    </source>
</evidence>
<sequence>PQDDANVNDTERSDSDDDDDFNSIHDSSILFLISSYASEYIDIQ</sequence>
<keyword evidence="2" id="KW-1185">Reference proteome</keyword>
<accession>A0ACA9QBI1</accession>
<gene>
    <name evidence="1" type="ORF">RPERSI_LOCUS13240</name>
</gene>